<evidence type="ECO:0000256" key="6">
    <source>
        <dbReference type="SAM" id="MobiDB-lite"/>
    </source>
</evidence>
<name>A0A9W8XXF8_9PLEO</name>
<organism evidence="8 9">
    <name type="scientific">Neocucurbitaria cava</name>
    <dbReference type="NCBI Taxonomy" id="798079"/>
    <lineage>
        <taxon>Eukaryota</taxon>
        <taxon>Fungi</taxon>
        <taxon>Dikarya</taxon>
        <taxon>Ascomycota</taxon>
        <taxon>Pezizomycotina</taxon>
        <taxon>Dothideomycetes</taxon>
        <taxon>Pleosporomycetidae</taxon>
        <taxon>Pleosporales</taxon>
        <taxon>Pleosporineae</taxon>
        <taxon>Cucurbitariaceae</taxon>
        <taxon>Neocucurbitaria</taxon>
    </lineage>
</organism>
<dbReference type="AlphaFoldDB" id="A0A9W8XXF8"/>
<feature type="region of interest" description="Disordered" evidence="6">
    <location>
        <begin position="229"/>
        <end position="355"/>
    </location>
</feature>
<comment type="similarity">
    <text evidence="2">Belongs to the pseudouridine synthase TruB family.</text>
</comment>
<dbReference type="Pfam" id="PF01509">
    <property type="entry name" value="TruB_N"/>
    <property type="match status" value="1"/>
</dbReference>
<dbReference type="InterPro" id="IPR002501">
    <property type="entry name" value="PsdUridine_synth_N"/>
</dbReference>
<evidence type="ECO:0000256" key="2">
    <source>
        <dbReference type="ARBA" id="ARBA00008999"/>
    </source>
</evidence>
<feature type="region of interest" description="Disordered" evidence="6">
    <location>
        <begin position="458"/>
        <end position="514"/>
    </location>
</feature>
<dbReference type="PANTHER" id="PTHR13767">
    <property type="entry name" value="TRNA-PSEUDOURIDINE SYNTHASE"/>
    <property type="match status" value="1"/>
</dbReference>
<sequence length="514" mass="56294">MASPPKESRKVLEGVFAVNKPQWSSSAGVLRDLQDHFAGSSLFATWLESQKRTMILSHSKPKHINNLKVKLGHGGTLDPMATGVLIVGVGKGTKQLSNFLECTKSYECVVLFGAATDSYDAVGKVVSKAAYEHVTRELVEEKLAQFRGKIMQKPSVFSALKIDGKKMYEYAREGHSIPEVAARPVEVKELELVEWLEPGSHEYAWPKEEVDGEAKQGAEKALGIRKADVDVHAKSAAQRARKRSRSPDYDQVHGAGEQPKKPRTESEPAMSGALPSEDAPVDSAEAPTVDDPAFDGVRQVEVTASLDSPLEDRTASTIESAESADRVRTSAEKLEGEEENSAATVPTSGPNLQPPAARLRMTVTSGFYVRSLCHDLGLACSSLGLMSSLIRTRQGDYSLSSSQSTTTQSTDLSTSSPQHQTNKPPIVLEWSDLEAGPETWEPILKQQLEDFMQKEGWEAEELEDDETWQEKKTEFMENRRENDRDRSYRGGGRGGGSGMAMVVGRVGEGSMIRR</sequence>
<reference evidence="8" key="1">
    <citation type="submission" date="2022-10" db="EMBL/GenBank/DDBJ databases">
        <title>Tapping the CABI collections for fungal endophytes: first genome assemblies for Collariella, Neodidymelliopsis, Ascochyta clinopodiicola, Didymella pomorum, Didymosphaeria variabile, Neocosmospora piperis and Neocucurbitaria cava.</title>
        <authorList>
            <person name="Hill R."/>
        </authorList>
    </citation>
    <scope>NUCLEOTIDE SEQUENCE</scope>
    <source>
        <strain evidence="8">IMI 356814</strain>
    </source>
</reference>
<feature type="compositionally biased region" description="Gly residues" evidence="6">
    <location>
        <begin position="489"/>
        <end position="498"/>
    </location>
</feature>
<dbReference type="Gene3D" id="3.30.2350.10">
    <property type="entry name" value="Pseudouridine synthase"/>
    <property type="match status" value="2"/>
</dbReference>
<dbReference type="HAMAP" id="MF_01080">
    <property type="entry name" value="TruB_bact"/>
    <property type="match status" value="1"/>
</dbReference>
<evidence type="ECO:0000313" key="9">
    <source>
        <dbReference type="Proteomes" id="UP001140560"/>
    </source>
</evidence>
<dbReference type="InterPro" id="IPR014780">
    <property type="entry name" value="tRNA_psdUridine_synth_TruB"/>
</dbReference>
<dbReference type="InterPro" id="IPR020103">
    <property type="entry name" value="PsdUridine_synth_cat_dom_sf"/>
</dbReference>
<evidence type="ECO:0000256" key="1">
    <source>
        <dbReference type="ARBA" id="ARBA00001166"/>
    </source>
</evidence>
<dbReference type="EMBL" id="JAPEUY010000021">
    <property type="protein sequence ID" value="KAJ4362269.1"/>
    <property type="molecule type" value="Genomic_DNA"/>
</dbReference>
<feature type="compositionally biased region" description="Polar residues" evidence="6">
    <location>
        <begin position="341"/>
        <end position="351"/>
    </location>
</feature>
<dbReference type="SUPFAM" id="SSF55120">
    <property type="entry name" value="Pseudouridine synthase"/>
    <property type="match status" value="1"/>
</dbReference>
<accession>A0A9W8XXF8</accession>
<keyword evidence="9" id="KW-1185">Reference proteome</keyword>
<proteinExistence type="inferred from homology"/>
<comment type="catalytic activity">
    <reaction evidence="1">
        <text>a uridine in mRNA = a pseudouridine in mRNA</text>
        <dbReference type="Rhea" id="RHEA:56644"/>
        <dbReference type="Rhea" id="RHEA-COMP:14658"/>
        <dbReference type="Rhea" id="RHEA-COMP:14659"/>
        <dbReference type="ChEBI" id="CHEBI:65314"/>
        <dbReference type="ChEBI" id="CHEBI:65315"/>
    </reaction>
</comment>
<dbReference type="Proteomes" id="UP001140560">
    <property type="component" value="Unassembled WGS sequence"/>
</dbReference>
<gene>
    <name evidence="8" type="primary">PUS4_2</name>
    <name evidence="8" type="ORF">N0V83_010362</name>
</gene>
<dbReference type="GO" id="GO:0006400">
    <property type="term" value="P:tRNA modification"/>
    <property type="evidence" value="ECO:0007669"/>
    <property type="project" value="TreeGrafter"/>
</dbReference>
<dbReference type="EC" id="5.4.99.25" evidence="3"/>
<evidence type="ECO:0000256" key="5">
    <source>
        <dbReference type="ARBA" id="ARBA00023235"/>
    </source>
</evidence>
<dbReference type="OrthoDB" id="9995526at2759"/>
<dbReference type="GO" id="GO:0160148">
    <property type="term" value="F:tRNA pseudouridine(55) synthase activity"/>
    <property type="evidence" value="ECO:0007669"/>
    <property type="project" value="UniProtKB-EC"/>
</dbReference>
<feature type="domain" description="Pseudouridine synthase II N-terminal" evidence="7">
    <location>
        <begin position="66"/>
        <end position="198"/>
    </location>
</feature>
<keyword evidence="5 8" id="KW-0413">Isomerase</keyword>
<evidence type="ECO:0000256" key="3">
    <source>
        <dbReference type="ARBA" id="ARBA00012787"/>
    </source>
</evidence>
<dbReference type="GO" id="GO:0003723">
    <property type="term" value="F:RNA binding"/>
    <property type="evidence" value="ECO:0007669"/>
    <property type="project" value="InterPro"/>
</dbReference>
<evidence type="ECO:0000313" key="8">
    <source>
        <dbReference type="EMBL" id="KAJ4362269.1"/>
    </source>
</evidence>
<feature type="compositionally biased region" description="Acidic residues" evidence="6">
    <location>
        <begin position="458"/>
        <end position="467"/>
    </location>
</feature>
<feature type="compositionally biased region" description="Low complexity" evidence="6">
    <location>
        <begin position="399"/>
        <end position="416"/>
    </location>
</feature>
<dbReference type="GO" id="GO:0005634">
    <property type="term" value="C:nucleus"/>
    <property type="evidence" value="ECO:0007669"/>
    <property type="project" value="TreeGrafter"/>
</dbReference>
<dbReference type="PANTHER" id="PTHR13767:SF2">
    <property type="entry name" value="PSEUDOURIDYLATE SYNTHASE TRUB1"/>
    <property type="match status" value="1"/>
</dbReference>
<feature type="compositionally biased region" description="Basic and acidic residues" evidence="6">
    <location>
        <begin position="323"/>
        <end position="334"/>
    </location>
</feature>
<protein>
    <recommendedName>
        <fullName evidence="3">tRNA pseudouridine(55) synthase</fullName>
        <ecNumber evidence="3">5.4.99.25</ecNumber>
    </recommendedName>
</protein>
<feature type="compositionally biased region" description="Basic and acidic residues" evidence="6">
    <location>
        <begin position="468"/>
        <end position="488"/>
    </location>
</feature>
<comment type="caution">
    <text evidence="8">The sequence shown here is derived from an EMBL/GenBank/DDBJ whole genome shotgun (WGS) entry which is preliminary data.</text>
</comment>
<evidence type="ECO:0000256" key="4">
    <source>
        <dbReference type="ARBA" id="ARBA00022694"/>
    </source>
</evidence>
<feature type="region of interest" description="Disordered" evidence="6">
    <location>
        <begin position="399"/>
        <end position="423"/>
    </location>
</feature>
<keyword evidence="4" id="KW-0819">tRNA processing</keyword>
<evidence type="ECO:0000259" key="7">
    <source>
        <dbReference type="Pfam" id="PF01509"/>
    </source>
</evidence>
<dbReference type="GO" id="GO:1990481">
    <property type="term" value="P:mRNA pseudouridine synthesis"/>
    <property type="evidence" value="ECO:0007669"/>
    <property type="project" value="TreeGrafter"/>
</dbReference>